<feature type="region of interest" description="Disordered" evidence="5">
    <location>
        <begin position="1"/>
        <end position="94"/>
    </location>
</feature>
<evidence type="ECO:0000256" key="3">
    <source>
        <dbReference type="ARBA" id="ARBA00022833"/>
    </source>
</evidence>
<feature type="compositionally biased region" description="Polar residues" evidence="5">
    <location>
        <begin position="182"/>
        <end position="203"/>
    </location>
</feature>
<feature type="compositionally biased region" description="Polar residues" evidence="5">
    <location>
        <begin position="813"/>
        <end position="829"/>
    </location>
</feature>
<evidence type="ECO:0000259" key="6">
    <source>
        <dbReference type="PROSITE" id="PS50089"/>
    </source>
</evidence>
<proteinExistence type="predicted"/>
<feature type="compositionally biased region" description="Acidic residues" evidence="5">
    <location>
        <begin position="1022"/>
        <end position="1035"/>
    </location>
</feature>
<dbReference type="InterPro" id="IPR053238">
    <property type="entry name" value="RING-H2_zinc_finger"/>
</dbReference>
<feature type="compositionally biased region" description="Polar residues" evidence="5">
    <location>
        <begin position="57"/>
        <end position="89"/>
    </location>
</feature>
<dbReference type="InterPro" id="IPR001841">
    <property type="entry name" value="Znf_RING"/>
</dbReference>
<comment type="caution">
    <text evidence="7">The sequence shown here is derived from an EMBL/GenBank/DDBJ whole genome shotgun (WGS) entry which is preliminary data.</text>
</comment>
<gene>
    <name evidence="7" type="ORF">FOB60_002276</name>
</gene>
<feature type="region of interest" description="Disordered" evidence="5">
    <location>
        <begin position="711"/>
        <end position="733"/>
    </location>
</feature>
<dbReference type="SUPFAM" id="SSF57850">
    <property type="entry name" value="RING/U-box"/>
    <property type="match status" value="1"/>
</dbReference>
<feature type="compositionally biased region" description="Basic and acidic residues" evidence="5">
    <location>
        <begin position="116"/>
        <end position="139"/>
    </location>
</feature>
<feature type="compositionally biased region" description="Polar residues" evidence="5">
    <location>
        <begin position="1"/>
        <end position="19"/>
    </location>
</feature>
<feature type="region of interest" description="Disordered" evidence="5">
    <location>
        <begin position="106"/>
        <end position="289"/>
    </location>
</feature>
<feature type="domain" description="RING-type" evidence="6">
    <location>
        <begin position="568"/>
        <end position="593"/>
    </location>
</feature>
<feature type="region of interest" description="Disordered" evidence="5">
    <location>
        <begin position="969"/>
        <end position="1041"/>
    </location>
</feature>
<feature type="compositionally biased region" description="Acidic residues" evidence="5">
    <location>
        <begin position="395"/>
        <end position="406"/>
    </location>
</feature>
<name>A0A8X7NRA8_CANPA</name>
<dbReference type="PANTHER" id="PTHR14155">
    <property type="entry name" value="RING FINGER DOMAIN-CONTAINING"/>
    <property type="match status" value="1"/>
</dbReference>
<dbReference type="PANTHER" id="PTHR14155:SF627">
    <property type="entry name" value="OS06G0192800 PROTEIN"/>
    <property type="match status" value="1"/>
</dbReference>
<feature type="compositionally biased region" description="Acidic residues" evidence="5">
    <location>
        <begin position="846"/>
        <end position="859"/>
    </location>
</feature>
<dbReference type="Pfam" id="PF13639">
    <property type="entry name" value="zf-RING_2"/>
    <property type="match status" value="1"/>
</dbReference>
<feature type="compositionally biased region" description="Low complexity" evidence="5">
    <location>
        <begin position="982"/>
        <end position="1010"/>
    </location>
</feature>
<evidence type="ECO:0000256" key="4">
    <source>
        <dbReference type="PROSITE-ProRule" id="PRU00175"/>
    </source>
</evidence>
<feature type="region of interest" description="Disordered" evidence="5">
    <location>
        <begin position="603"/>
        <end position="623"/>
    </location>
</feature>
<feature type="compositionally biased region" description="Basic and acidic residues" evidence="5">
    <location>
        <begin position="170"/>
        <end position="181"/>
    </location>
</feature>
<reference evidence="7" key="1">
    <citation type="submission" date="2020-03" db="EMBL/GenBank/DDBJ databases">
        <title>FDA dAtabase for Regulatory Grade micrObial Sequences (FDA-ARGOS): Supporting development and validation of Infectious Disease Dx tests.</title>
        <authorList>
            <person name="Campos J."/>
            <person name="Goldberg B."/>
            <person name="Tallon L."/>
            <person name="Sadzewicz L."/>
            <person name="Vavikolanu K."/>
            <person name="Mehta A."/>
            <person name="Aluvathingal J."/>
            <person name="Nadendla S."/>
            <person name="Nandy P."/>
            <person name="Geyer C."/>
            <person name="Yan Y."/>
            <person name="Sichtig H."/>
        </authorList>
    </citation>
    <scope>NUCLEOTIDE SEQUENCE [LARGE SCALE GENOMIC DNA]</scope>
    <source>
        <strain evidence="7">FDAARGOS_652</strain>
    </source>
</reference>
<dbReference type="Gene3D" id="3.30.40.10">
    <property type="entry name" value="Zinc/RING finger domain, C3HC4 (zinc finger)"/>
    <property type="match status" value="1"/>
</dbReference>
<feature type="compositionally biased region" description="Low complexity" evidence="5">
    <location>
        <begin position="312"/>
        <end position="325"/>
    </location>
</feature>
<keyword evidence="2 4" id="KW-0863">Zinc-finger</keyword>
<feature type="region of interest" description="Disordered" evidence="5">
    <location>
        <begin position="395"/>
        <end position="434"/>
    </location>
</feature>
<feature type="compositionally biased region" description="Basic and acidic residues" evidence="5">
    <location>
        <begin position="455"/>
        <end position="467"/>
    </location>
</feature>
<keyword evidence="1" id="KW-0479">Metal-binding</keyword>
<evidence type="ECO:0000256" key="5">
    <source>
        <dbReference type="SAM" id="MobiDB-lite"/>
    </source>
</evidence>
<organism evidence="7 8">
    <name type="scientific">Candida parapsilosis</name>
    <name type="common">Yeast</name>
    <dbReference type="NCBI Taxonomy" id="5480"/>
    <lineage>
        <taxon>Eukaryota</taxon>
        <taxon>Fungi</taxon>
        <taxon>Dikarya</taxon>
        <taxon>Ascomycota</taxon>
        <taxon>Saccharomycotina</taxon>
        <taxon>Pichiomycetes</taxon>
        <taxon>Debaryomycetaceae</taxon>
        <taxon>Candida/Lodderomyces clade</taxon>
        <taxon>Candida</taxon>
    </lineage>
</organism>
<dbReference type="Proteomes" id="UP000590412">
    <property type="component" value="Unassembled WGS sequence"/>
</dbReference>
<feature type="compositionally biased region" description="Low complexity" evidence="5">
    <location>
        <begin position="264"/>
        <end position="281"/>
    </location>
</feature>
<evidence type="ECO:0000256" key="1">
    <source>
        <dbReference type="ARBA" id="ARBA00022723"/>
    </source>
</evidence>
<feature type="region of interest" description="Disordered" evidence="5">
    <location>
        <begin position="898"/>
        <end position="922"/>
    </location>
</feature>
<dbReference type="AlphaFoldDB" id="A0A8X7NRA8"/>
<sequence length="1054" mass="115247">MSTSSEIIDLYNNTSLSPTSDSNINNPSESSSSSAFASHSQSKSRESQPNFFKRFTKSLNLFQQPQQPKPQSEFATESIGQNNASNSPPTGIKRIFKGLFGKKDYYSGDITQNKMDSGDRDRGGDRAGGDRPAENREQPPNRGLNELSNPSGDDESDFESRMAEFFPDSSYRDSQHNRIQAEETTPSNAEASLEQTQSENQNVQSTTTPPGNQSTTTSAAENIDTSNNSNSNNVNNIENSETTTNTNNDTSESQPNGGDPLSGSNNSNNNRDTDSSSRNNNFPIPGPNDRAIVITVNYLFSDQNRPENPNRSGSLVLSLPNNSNNRDPGSIQEFIRIATQMAYTLVMNGLHNQPKGITLSKFESFEKVKARHFTEDDSKVCSICFEEFDDLIAEEDDIDDEEEGETGEEHASVVEEGADGKDAGNNEQDKEGYVVRKRRRLVDKTSRLLRRFSRSHTEAMEDGERRAPNLSESSSINDYVTPIASNSSSARNTVGTGASSNYTPLGTNGIQSSSQASTRTRAQSQPLPHTQPQPQTQPQTQSQSAQDSSQPVYLIDVKEPFDHSPIKMPCNHIFGQDCLSEWLKQHSTCPLCRHSVAEPMAAGGEGNGGSSPQAGVRAGAGAGAGVGAGAGASPFPGLFRGARLPQPQHQQINGQNYTFYTIPHESVPDLGNHMNTTGDDAESVTQTNFTNRLASLLGPALMRETTDVGRGRRGVGLGRGRNDGANDAATDDLSNSSIDVIPEMIDSLERDFMRRNEATDEPHEYFARSRLTSQPQPASYIQTLRRTVGEQPFSRLRDTSPGLDGTMTPIRRSGSQGDVSTTRSRSNFGASLRERMRRRSSHNDADADGDSDGDGDGNGDEVGNGNGNDNHEQQRSSSRSLLPGYTEIMNYIRNGFSGLRNVPNRFNGDDQTREGSNNDDTRQMNFNELRRREMTLHPNGLFSMRTANGEVETYTGEEVYRLVDRLDSRIDGDPASMRSRDGNNANRGGRGAVAAAGTATSAATSAGNDNRTADDELSLGIDGDDDHEDENENELEERRRNSLDSLSYHRRNYR</sequence>
<evidence type="ECO:0000256" key="2">
    <source>
        <dbReference type="ARBA" id="ARBA00022771"/>
    </source>
</evidence>
<feature type="region of interest" description="Disordered" evidence="5">
    <location>
        <begin position="303"/>
        <end position="326"/>
    </location>
</feature>
<protein>
    <submittedName>
        <fullName evidence="7">Ring finger domain family protein</fullName>
    </submittedName>
</protein>
<feature type="compositionally biased region" description="Polar residues" evidence="5">
    <location>
        <begin position="470"/>
        <end position="522"/>
    </location>
</feature>
<dbReference type="InterPro" id="IPR013083">
    <property type="entry name" value="Znf_RING/FYVE/PHD"/>
</dbReference>
<feature type="compositionally biased region" description="Basic and acidic residues" evidence="5">
    <location>
        <begin position="407"/>
        <end position="434"/>
    </location>
</feature>
<keyword evidence="3" id="KW-0862">Zinc</keyword>
<dbReference type="EMBL" id="JABWAB010000003">
    <property type="protein sequence ID" value="KAF6057721.1"/>
    <property type="molecule type" value="Genomic_DNA"/>
</dbReference>
<dbReference type="OrthoDB" id="8062037at2759"/>
<feature type="compositionally biased region" description="Low complexity" evidence="5">
    <location>
        <begin position="523"/>
        <end position="550"/>
    </location>
</feature>
<accession>A0A8X7NRA8</accession>
<evidence type="ECO:0000313" key="7">
    <source>
        <dbReference type="EMBL" id="KAF6057721.1"/>
    </source>
</evidence>
<dbReference type="PROSITE" id="PS50089">
    <property type="entry name" value="ZF_RING_2"/>
    <property type="match status" value="1"/>
</dbReference>
<feature type="region of interest" description="Disordered" evidence="5">
    <location>
        <begin position="453"/>
        <end position="550"/>
    </location>
</feature>
<feature type="compositionally biased region" description="Low complexity" evidence="5">
    <location>
        <begin position="20"/>
        <end position="41"/>
    </location>
</feature>
<feature type="region of interest" description="Disordered" evidence="5">
    <location>
        <begin position="785"/>
        <end position="881"/>
    </location>
</feature>
<feature type="compositionally biased region" description="Low complexity" evidence="5">
    <location>
        <begin position="204"/>
        <end position="253"/>
    </location>
</feature>
<dbReference type="GO" id="GO:0008270">
    <property type="term" value="F:zinc ion binding"/>
    <property type="evidence" value="ECO:0007669"/>
    <property type="project" value="UniProtKB-KW"/>
</dbReference>
<evidence type="ECO:0000313" key="8">
    <source>
        <dbReference type="Proteomes" id="UP000590412"/>
    </source>
</evidence>